<dbReference type="STRING" id="913024.SAMN05421741_11840"/>
<dbReference type="EMBL" id="FOVI01000018">
    <property type="protein sequence ID" value="SFO05200.1"/>
    <property type="molecule type" value="Genomic_DNA"/>
</dbReference>
<sequence>MNYKKEFFKKNDAKFLPLGFKKIEDDPMFHYKYDLIEDSVIKENELEEDEVPCLLVGNTGINSGICLSAGDMFIWINAIETIEQAIEWSSRITNFEPK</sequence>
<name>A0A1I5E1Q0_9FLAO</name>
<dbReference type="RefSeq" id="WP_091524644.1">
    <property type="nucleotide sequence ID" value="NZ_FOVI01000018.1"/>
</dbReference>
<keyword evidence="2" id="KW-1185">Reference proteome</keyword>
<evidence type="ECO:0000313" key="2">
    <source>
        <dbReference type="Proteomes" id="UP000199036"/>
    </source>
</evidence>
<dbReference type="AlphaFoldDB" id="A0A1I5E1Q0"/>
<evidence type="ECO:0000313" key="1">
    <source>
        <dbReference type="EMBL" id="SFO05200.1"/>
    </source>
</evidence>
<protein>
    <submittedName>
        <fullName evidence="1">Uncharacterized protein</fullName>
    </submittedName>
</protein>
<accession>A0A1I5E1Q0</accession>
<dbReference type="OrthoDB" id="9864946at2"/>
<dbReference type="Proteomes" id="UP000199036">
    <property type="component" value="Unassembled WGS sequence"/>
</dbReference>
<reference evidence="2" key="1">
    <citation type="submission" date="2016-10" db="EMBL/GenBank/DDBJ databases">
        <authorList>
            <person name="Varghese N."/>
            <person name="Submissions S."/>
        </authorList>
    </citation>
    <scope>NUCLEOTIDE SEQUENCE [LARGE SCALE GENOMIC DNA]</scope>
    <source>
        <strain evidence="2">DS-12</strain>
    </source>
</reference>
<organism evidence="1 2">
    <name type="scientific">Paenimyroides ummariense</name>
    <dbReference type="NCBI Taxonomy" id="913024"/>
    <lineage>
        <taxon>Bacteria</taxon>
        <taxon>Pseudomonadati</taxon>
        <taxon>Bacteroidota</taxon>
        <taxon>Flavobacteriia</taxon>
        <taxon>Flavobacteriales</taxon>
        <taxon>Flavobacteriaceae</taxon>
        <taxon>Paenimyroides</taxon>
    </lineage>
</organism>
<proteinExistence type="predicted"/>
<gene>
    <name evidence="1" type="ORF">SAMN05421741_11840</name>
</gene>